<sequence>MNLPLLILGRAFRLIVAEPLNTLKVIAPGTVLIALAAYIVLQGFGGDLAASQSAPTEINAALVIVGLVLSLLGWMTFAIFWHRHALLQDEARHEVMTVTGRIYWQYFKGALIVLLLAMLAAFALGFGAFFVTAVFSAASPSILSIVTLGTTLTINMAISWILLRNSLVLPAAATGAHLTVSESWAATAPVSRDIFWTAILLSVINVLLQQMMMAVAATQPGLVLPASLVQIILQSLIFISVLSTLYGHLVQHRPLE</sequence>
<keyword evidence="3" id="KW-1185">Reference proteome</keyword>
<evidence type="ECO:0000313" key="2">
    <source>
        <dbReference type="EMBL" id="GFE48611.1"/>
    </source>
</evidence>
<keyword evidence="1" id="KW-1133">Transmembrane helix</keyword>
<accession>A0A640VNE1</accession>
<protein>
    <submittedName>
        <fullName evidence="2">Uncharacterized protein</fullName>
    </submittedName>
</protein>
<dbReference type="EMBL" id="BLIV01000001">
    <property type="protein sequence ID" value="GFE48611.1"/>
    <property type="molecule type" value="Genomic_DNA"/>
</dbReference>
<proteinExistence type="predicted"/>
<evidence type="ECO:0000256" key="1">
    <source>
        <dbReference type="SAM" id="Phobius"/>
    </source>
</evidence>
<gene>
    <name evidence="2" type="ORF">So717_03640</name>
</gene>
<keyword evidence="1" id="KW-0812">Transmembrane</keyword>
<feature type="transmembrane region" description="Helical" evidence="1">
    <location>
        <begin position="194"/>
        <end position="216"/>
    </location>
</feature>
<dbReference type="AlphaFoldDB" id="A0A640VNE1"/>
<evidence type="ECO:0000313" key="3">
    <source>
        <dbReference type="Proteomes" id="UP000436522"/>
    </source>
</evidence>
<dbReference type="Proteomes" id="UP000436522">
    <property type="component" value="Unassembled WGS sequence"/>
</dbReference>
<reference evidence="2 3" key="1">
    <citation type="submission" date="2019-12" db="EMBL/GenBank/DDBJ databases">
        <title>Roseobacter cerasinus sp. nov., isolated from seawater around aquaculture.</title>
        <authorList>
            <person name="Muramatsu S."/>
            <person name="Takabe Y."/>
            <person name="Mori K."/>
            <person name="Takaichi S."/>
            <person name="Hanada S."/>
        </authorList>
    </citation>
    <scope>NUCLEOTIDE SEQUENCE [LARGE SCALE GENOMIC DNA]</scope>
    <source>
        <strain evidence="2 3">AI77</strain>
    </source>
</reference>
<feature type="transmembrane region" description="Helical" evidence="1">
    <location>
        <begin position="222"/>
        <end position="246"/>
    </location>
</feature>
<name>A0A640VNE1_9RHOB</name>
<comment type="caution">
    <text evidence="2">The sequence shown here is derived from an EMBL/GenBank/DDBJ whole genome shotgun (WGS) entry which is preliminary data.</text>
</comment>
<keyword evidence="1" id="KW-0472">Membrane</keyword>
<feature type="transmembrane region" description="Helical" evidence="1">
    <location>
        <begin position="21"/>
        <end position="41"/>
    </location>
</feature>
<organism evidence="2 3">
    <name type="scientific">Roseobacter cerasinus</name>
    <dbReference type="NCBI Taxonomy" id="2602289"/>
    <lineage>
        <taxon>Bacteria</taxon>
        <taxon>Pseudomonadati</taxon>
        <taxon>Pseudomonadota</taxon>
        <taxon>Alphaproteobacteria</taxon>
        <taxon>Rhodobacterales</taxon>
        <taxon>Roseobacteraceae</taxon>
        <taxon>Roseobacter</taxon>
    </lineage>
</organism>
<feature type="transmembrane region" description="Helical" evidence="1">
    <location>
        <begin position="61"/>
        <end position="82"/>
    </location>
</feature>
<feature type="transmembrane region" description="Helical" evidence="1">
    <location>
        <begin position="111"/>
        <end position="135"/>
    </location>
</feature>
<feature type="transmembrane region" description="Helical" evidence="1">
    <location>
        <begin position="141"/>
        <end position="163"/>
    </location>
</feature>